<reference evidence="6" key="1">
    <citation type="submission" date="2020-05" db="EMBL/GenBank/DDBJ databases">
        <title>Mycena genomes resolve the evolution of fungal bioluminescence.</title>
        <authorList>
            <person name="Tsai I.J."/>
        </authorList>
    </citation>
    <scope>NUCLEOTIDE SEQUENCE</scope>
    <source>
        <strain evidence="6">CCC161011</strain>
    </source>
</reference>
<dbReference type="InterPro" id="IPR002893">
    <property type="entry name" value="Znf_MYND"/>
</dbReference>
<evidence type="ECO:0000313" key="6">
    <source>
        <dbReference type="EMBL" id="KAF7339165.1"/>
    </source>
</evidence>
<keyword evidence="3" id="KW-0862">Zinc</keyword>
<dbReference type="AlphaFoldDB" id="A0A8H6XD61"/>
<comment type="caution">
    <text evidence="6">The sequence shown here is derived from an EMBL/GenBank/DDBJ whole genome shotgun (WGS) entry which is preliminary data.</text>
</comment>
<evidence type="ECO:0000256" key="1">
    <source>
        <dbReference type="ARBA" id="ARBA00022723"/>
    </source>
</evidence>
<dbReference type="InterPro" id="IPR044508">
    <property type="entry name" value="At5g50450/At1g67340-like"/>
</dbReference>
<dbReference type="PANTHER" id="PTHR46758">
    <property type="entry name" value="MYND DOMAIN-CONTAINING"/>
    <property type="match status" value="1"/>
</dbReference>
<keyword evidence="7" id="KW-1185">Reference proteome</keyword>
<dbReference type="PANTHER" id="PTHR46758:SF2">
    <property type="entry name" value="OJ1485_B09.11 PROTEIN"/>
    <property type="match status" value="1"/>
</dbReference>
<dbReference type="Proteomes" id="UP000620124">
    <property type="component" value="Unassembled WGS sequence"/>
</dbReference>
<dbReference type="Gene3D" id="6.10.140.2220">
    <property type="match status" value="1"/>
</dbReference>
<dbReference type="OrthoDB" id="2871704at2759"/>
<keyword evidence="1" id="KW-0479">Metal-binding</keyword>
<dbReference type="GO" id="GO:0008270">
    <property type="term" value="F:zinc ion binding"/>
    <property type="evidence" value="ECO:0007669"/>
    <property type="project" value="UniProtKB-KW"/>
</dbReference>
<dbReference type="Pfam" id="PF01753">
    <property type="entry name" value="zf-MYND"/>
    <property type="match status" value="1"/>
</dbReference>
<sequence>MLTRIKFLRLLPYCPASAPRCSTAFSPSLPVLNNPLCTKSTMTRPSFLTDILLLSVYLFVLAGTETTLAKVQASTSRDKFKMSPFYSRWREFANVTADRIAISNELEAGARVGMKACDNVQCGKMQEKTAFKRCSKCQYSYYCSRVCQQLDWTDGGHRTGCASFRRNRLALSSIQRFTTRERTLMRAILHHDFEALKLDLYRQQVLCLHANPGVDCFVFFDYTRGAVDATVAPPPGIHGVRCA</sequence>
<gene>
    <name evidence="6" type="ORF">MVEN_01993600</name>
</gene>
<protein>
    <submittedName>
        <fullName evidence="6">MYND-type domain-containing protein</fullName>
    </submittedName>
</protein>
<accession>A0A8H6XD61</accession>
<dbReference type="EMBL" id="JACAZI010000020">
    <property type="protein sequence ID" value="KAF7339165.1"/>
    <property type="molecule type" value="Genomic_DNA"/>
</dbReference>
<feature type="domain" description="MYND-type" evidence="5">
    <location>
        <begin position="119"/>
        <end position="161"/>
    </location>
</feature>
<name>A0A8H6XD61_9AGAR</name>
<evidence type="ECO:0000256" key="4">
    <source>
        <dbReference type="PROSITE-ProRule" id="PRU00134"/>
    </source>
</evidence>
<evidence type="ECO:0000256" key="3">
    <source>
        <dbReference type="ARBA" id="ARBA00022833"/>
    </source>
</evidence>
<evidence type="ECO:0000313" key="7">
    <source>
        <dbReference type="Proteomes" id="UP000620124"/>
    </source>
</evidence>
<evidence type="ECO:0000259" key="5">
    <source>
        <dbReference type="PROSITE" id="PS50865"/>
    </source>
</evidence>
<keyword evidence="2 4" id="KW-0863">Zinc-finger</keyword>
<organism evidence="6 7">
    <name type="scientific">Mycena venus</name>
    <dbReference type="NCBI Taxonomy" id="2733690"/>
    <lineage>
        <taxon>Eukaryota</taxon>
        <taxon>Fungi</taxon>
        <taxon>Dikarya</taxon>
        <taxon>Basidiomycota</taxon>
        <taxon>Agaricomycotina</taxon>
        <taxon>Agaricomycetes</taxon>
        <taxon>Agaricomycetidae</taxon>
        <taxon>Agaricales</taxon>
        <taxon>Marasmiineae</taxon>
        <taxon>Mycenaceae</taxon>
        <taxon>Mycena</taxon>
    </lineage>
</organism>
<dbReference type="PROSITE" id="PS50865">
    <property type="entry name" value="ZF_MYND_2"/>
    <property type="match status" value="1"/>
</dbReference>
<proteinExistence type="predicted"/>
<dbReference type="SUPFAM" id="SSF144232">
    <property type="entry name" value="HIT/MYND zinc finger-like"/>
    <property type="match status" value="1"/>
</dbReference>
<evidence type="ECO:0000256" key="2">
    <source>
        <dbReference type="ARBA" id="ARBA00022771"/>
    </source>
</evidence>